<feature type="region of interest" description="Disordered" evidence="1">
    <location>
        <begin position="1"/>
        <end position="35"/>
    </location>
</feature>
<proteinExistence type="predicted"/>
<dbReference type="RefSeq" id="WP_219801273.1">
    <property type="nucleotide sequence ID" value="NZ_CP080096.1"/>
</dbReference>
<keyword evidence="2" id="KW-0472">Membrane</keyword>
<gene>
    <name evidence="3" type="ORF">KZJ38_33290</name>
</gene>
<evidence type="ECO:0000256" key="2">
    <source>
        <dbReference type="SAM" id="Phobius"/>
    </source>
</evidence>
<name>A0ABX8UXZ4_9BURK</name>
<feature type="compositionally biased region" description="Polar residues" evidence="1">
    <location>
        <begin position="1"/>
        <end position="15"/>
    </location>
</feature>
<reference evidence="3 4" key="1">
    <citation type="submission" date="2021-07" db="EMBL/GenBank/DDBJ databases">
        <title>Paraburkholderia edwinii protects Aspergillus sp. from phenazines by acting as a toxin sponge.</title>
        <authorList>
            <person name="Dahlstrom K.M."/>
            <person name="Newman D.K."/>
        </authorList>
    </citation>
    <scope>NUCLEOTIDE SEQUENCE [LARGE SCALE GENOMIC DNA]</scope>
    <source>
        <strain evidence="3 4">Pe01</strain>
    </source>
</reference>
<sequence length="97" mass="10669">MQAKQTVTAVQNANSEDSEDSASPGERPQEKRTMRMIDETVRFTTLLAENSLNPAAPRRARLTWRRAGAACIALLKGLAWMAAAVALLFFAYHLVGH</sequence>
<evidence type="ECO:0000313" key="3">
    <source>
        <dbReference type="EMBL" id="QYD71844.1"/>
    </source>
</evidence>
<dbReference type="Proteomes" id="UP000826462">
    <property type="component" value="Chromosome 2"/>
</dbReference>
<keyword evidence="4" id="KW-1185">Reference proteome</keyword>
<accession>A0ABX8UXZ4</accession>
<evidence type="ECO:0000313" key="4">
    <source>
        <dbReference type="Proteomes" id="UP000826462"/>
    </source>
</evidence>
<keyword evidence="2" id="KW-1133">Transmembrane helix</keyword>
<protein>
    <submittedName>
        <fullName evidence="3">Uncharacterized protein</fullName>
    </submittedName>
</protein>
<feature type="transmembrane region" description="Helical" evidence="2">
    <location>
        <begin position="67"/>
        <end position="92"/>
    </location>
</feature>
<keyword evidence="2" id="KW-0812">Transmembrane</keyword>
<evidence type="ECO:0000256" key="1">
    <source>
        <dbReference type="SAM" id="MobiDB-lite"/>
    </source>
</evidence>
<dbReference type="EMBL" id="CP080096">
    <property type="protein sequence ID" value="QYD71844.1"/>
    <property type="molecule type" value="Genomic_DNA"/>
</dbReference>
<organism evidence="3 4">
    <name type="scientific">Paraburkholderia edwinii</name>
    <dbReference type="NCBI Taxonomy" id="2861782"/>
    <lineage>
        <taxon>Bacteria</taxon>
        <taxon>Pseudomonadati</taxon>
        <taxon>Pseudomonadota</taxon>
        <taxon>Betaproteobacteria</taxon>
        <taxon>Burkholderiales</taxon>
        <taxon>Burkholderiaceae</taxon>
        <taxon>Paraburkholderia</taxon>
    </lineage>
</organism>